<dbReference type="Proteomes" id="UP001604336">
    <property type="component" value="Unassembled WGS sequence"/>
</dbReference>
<sequence>MTFEKSAMDPELKKRIIEDLDRVFLDSSLRLQGGLSYSFEVASYSLNVEMDIAGKDATTEPEKGNENPINYHSTHMSSNWPLNDNNITNTSVGIIPTGNSIVESSACSSASMADSFCPPIWDQPVSGQSLGYCDVNVQNNVRTSDSFGPTSASTGWIPDAMLRGGTFLPTVPGMLPQSLPHFPADSGFIERAARFSCFSGGNLGDMTNSFSIPENLNSYSRVLASMQGQHEVFAGDGTKQHGMQSRKHEMNTTESSKEASLPLEYGTEGSPLKNEKMRESLPCSHDEAKRGVGMLANDSDEAEFSSRGDQEELEGSPGLSFGKRLGSKKRKRTEQNRELNENNRALEQSAETAKVDAEIQHKGDLNPASTSMPAGKHGKQGSQGSDLPKEEYIRVRARRGQATNSHSLAERLRREKISERMKFLQDLVPGCSKVTGKAVMLDEIINYVQSLQRQVEFLSMKLATVNPRLNFNIEGLLTKDIIQSRIGPSSSLAFPPDMTLPYPPLHQTPPGLIQPGLSGLGNSSNALRRSTNSPFTAAFREPTSHVPSVWEDELHNFVQMGINSSAPLSSQDLSGSLPPGHMKAEP</sequence>
<dbReference type="CDD" id="cd18919">
    <property type="entry name" value="bHLH_AtBPE_like"/>
    <property type="match status" value="1"/>
</dbReference>
<evidence type="ECO:0000259" key="6">
    <source>
        <dbReference type="PROSITE" id="PS50888"/>
    </source>
</evidence>
<name>A0ABD1R9D8_9LAMI</name>
<evidence type="ECO:0000313" key="8">
    <source>
        <dbReference type="Proteomes" id="UP001604336"/>
    </source>
</evidence>
<dbReference type="SUPFAM" id="SSF47459">
    <property type="entry name" value="HLH, helix-loop-helix DNA-binding domain"/>
    <property type="match status" value="1"/>
</dbReference>
<evidence type="ECO:0000313" key="7">
    <source>
        <dbReference type="EMBL" id="KAL2484726.1"/>
    </source>
</evidence>
<dbReference type="PANTHER" id="PTHR12565:SF184">
    <property type="entry name" value="BHLH TRANSCRIPTION FACTOR"/>
    <property type="match status" value="1"/>
</dbReference>
<evidence type="ECO:0000256" key="1">
    <source>
        <dbReference type="ARBA" id="ARBA00004123"/>
    </source>
</evidence>
<dbReference type="PROSITE" id="PS50888">
    <property type="entry name" value="BHLH"/>
    <property type="match status" value="1"/>
</dbReference>
<dbReference type="PANTHER" id="PTHR12565">
    <property type="entry name" value="STEROL REGULATORY ELEMENT-BINDING PROTEIN"/>
    <property type="match status" value="1"/>
</dbReference>
<gene>
    <name evidence="7" type="ORF">Adt_29482</name>
</gene>
<evidence type="ECO:0000256" key="4">
    <source>
        <dbReference type="ARBA" id="ARBA00023242"/>
    </source>
</evidence>
<evidence type="ECO:0000256" key="2">
    <source>
        <dbReference type="ARBA" id="ARBA00023015"/>
    </source>
</evidence>
<keyword evidence="3" id="KW-0804">Transcription</keyword>
<feature type="domain" description="BHLH" evidence="6">
    <location>
        <begin position="401"/>
        <end position="451"/>
    </location>
</feature>
<keyword evidence="8" id="KW-1185">Reference proteome</keyword>
<evidence type="ECO:0000256" key="5">
    <source>
        <dbReference type="SAM" id="MobiDB-lite"/>
    </source>
</evidence>
<feature type="compositionally biased region" description="Basic and acidic residues" evidence="5">
    <location>
        <begin position="246"/>
        <end position="257"/>
    </location>
</feature>
<dbReference type="GO" id="GO:0006355">
    <property type="term" value="P:regulation of DNA-templated transcription"/>
    <property type="evidence" value="ECO:0007669"/>
    <property type="project" value="UniProtKB-ARBA"/>
</dbReference>
<keyword evidence="2" id="KW-0805">Transcription regulation</keyword>
<feature type="compositionally biased region" description="Basic and acidic residues" evidence="5">
    <location>
        <begin position="273"/>
        <end position="282"/>
    </location>
</feature>
<dbReference type="EMBL" id="JBFOLK010000009">
    <property type="protein sequence ID" value="KAL2484726.1"/>
    <property type="molecule type" value="Genomic_DNA"/>
</dbReference>
<dbReference type="FunFam" id="4.10.280.10:FF:000002">
    <property type="entry name" value="Basic helix-loop-helix transcription factor"/>
    <property type="match status" value="1"/>
</dbReference>
<dbReference type="GO" id="GO:0005634">
    <property type="term" value="C:nucleus"/>
    <property type="evidence" value="ECO:0007669"/>
    <property type="project" value="UniProtKB-SubCell"/>
</dbReference>
<reference evidence="8" key="1">
    <citation type="submission" date="2024-07" db="EMBL/GenBank/DDBJ databases">
        <title>Two chromosome-level genome assemblies of Korean endemic species Abeliophyllum distichum and Forsythia ovata (Oleaceae).</title>
        <authorList>
            <person name="Jang H."/>
        </authorList>
    </citation>
    <scope>NUCLEOTIDE SEQUENCE [LARGE SCALE GENOMIC DNA]</scope>
</reference>
<proteinExistence type="predicted"/>
<keyword evidence="4" id="KW-0539">Nucleus</keyword>
<dbReference type="Pfam" id="PF00010">
    <property type="entry name" value="HLH"/>
    <property type="match status" value="1"/>
</dbReference>
<feature type="compositionally biased region" description="Basic and acidic residues" evidence="5">
    <location>
        <begin position="353"/>
        <end position="364"/>
    </location>
</feature>
<dbReference type="InterPro" id="IPR036638">
    <property type="entry name" value="HLH_DNA-bd_sf"/>
</dbReference>
<comment type="caution">
    <text evidence="7">The sequence shown here is derived from an EMBL/GenBank/DDBJ whole genome shotgun (WGS) entry which is preliminary data.</text>
</comment>
<dbReference type="SMART" id="SM00353">
    <property type="entry name" value="HLH"/>
    <property type="match status" value="1"/>
</dbReference>
<accession>A0ABD1R9D8</accession>
<dbReference type="InterPro" id="IPR011598">
    <property type="entry name" value="bHLH_dom"/>
</dbReference>
<feature type="region of interest" description="Disordered" evidence="5">
    <location>
        <begin position="298"/>
        <end position="388"/>
    </location>
</feature>
<feature type="region of interest" description="Disordered" evidence="5">
    <location>
        <begin position="236"/>
        <end position="282"/>
    </location>
</feature>
<comment type="subcellular location">
    <subcellularLocation>
        <location evidence="1">Nucleus</location>
    </subcellularLocation>
</comment>
<organism evidence="7 8">
    <name type="scientific">Abeliophyllum distichum</name>
    <dbReference type="NCBI Taxonomy" id="126358"/>
    <lineage>
        <taxon>Eukaryota</taxon>
        <taxon>Viridiplantae</taxon>
        <taxon>Streptophyta</taxon>
        <taxon>Embryophyta</taxon>
        <taxon>Tracheophyta</taxon>
        <taxon>Spermatophyta</taxon>
        <taxon>Magnoliopsida</taxon>
        <taxon>eudicotyledons</taxon>
        <taxon>Gunneridae</taxon>
        <taxon>Pentapetalae</taxon>
        <taxon>asterids</taxon>
        <taxon>lamiids</taxon>
        <taxon>Lamiales</taxon>
        <taxon>Oleaceae</taxon>
        <taxon>Forsythieae</taxon>
        <taxon>Abeliophyllum</taxon>
    </lineage>
</organism>
<dbReference type="AlphaFoldDB" id="A0ABD1R9D8"/>
<dbReference type="Gene3D" id="4.10.280.10">
    <property type="entry name" value="Helix-loop-helix DNA-binding domain"/>
    <property type="match status" value="1"/>
</dbReference>
<protein>
    <submittedName>
        <fullName evidence="7">Transcription factor bHLH</fullName>
    </submittedName>
</protein>
<evidence type="ECO:0000256" key="3">
    <source>
        <dbReference type="ARBA" id="ARBA00023163"/>
    </source>
</evidence>
<dbReference type="InterPro" id="IPR024097">
    <property type="entry name" value="bHLH_ZIP_TF"/>
</dbReference>